<protein>
    <submittedName>
        <fullName evidence="10">ABC transporter permease</fullName>
    </submittedName>
</protein>
<feature type="transmembrane region" description="Helical" evidence="8">
    <location>
        <begin position="57"/>
        <end position="89"/>
    </location>
</feature>
<proteinExistence type="inferred from homology"/>
<dbReference type="PROSITE" id="PS50928">
    <property type="entry name" value="ABC_TM1"/>
    <property type="match status" value="1"/>
</dbReference>
<evidence type="ECO:0000256" key="2">
    <source>
        <dbReference type="ARBA" id="ARBA00007069"/>
    </source>
</evidence>
<evidence type="ECO:0000256" key="5">
    <source>
        <dbReference type="ARBA" id="ARBA00022692"/>
    </source>
</evidence>
<keyword evidence="11" id="KW-1185">Reference proteome</keyword>
<dbReference type="CDD" id="cd06261">
    <property type="entry name" value="TM_PBP2"/>
    <property type="match status" value="1"/>
</dbReference>
<feature type="domain" description="ABC transmembrane type-1" evidence="9">
    <location>
        <begin position="61"/>
        <end position="250"/>
    </location>
</feature>
<dbReference type="PANTHER" id="PTHR43848:SF2">
    <property type="entry name" value="PUTRESCINE TRANSPORT SYSTEM PERMEASE PROTEIN POTI"/>
    <property type="match status" value="1"/>
</dbReference>
<dbReference type="GeneID" id="87621746"/>
<evidence type="ECO:0000259" key="9">
    <source>
        <dbReference type="PROSITE" id="PS50928"/>
    </source>
</evidence>
<keyword evidence="5 8" id="KW-0812">Transmembrane</keyword>
<comment type="similarity">
    <text evidence="2">Belongs to the binding-protein-dependent transport system permease family. CysTW subfamily.</text>
</comment>
<keyword evidence="3 8" id="KW-0813">Transport</keyword>
<dbReference type="InterPro" id="IPR000515">
    <property type="entry name" value="MetI-like"/>
</dbReference>
<evidence type="ECO:0000256" key="3">
    <source>
        <dbReference type="ARBA" id="ARBA00022448"/>
    </source>
</evidence>
<dbReference type="InterPro" id="IPR035906">
    <property type="entry name" value="MetI-like_sf"/>
</dbReference>
<name>A0ABY9QG08_GEOTD</name>
<evidence type="ECO:0000256" key="7">
    <source>
        <dbReference type="ARBA" id="ARBA00023136"/>
    </source>
</evidence>
<dbReference type="RefSeq" id="WP_008879051.1">
    <property type="nucleotide sequence ID" value="NZ_CP017690.1"/>
</dbReference>
<keyword evidence="7 8" id="KW-0472">Membrane</keyword>
<evidence type="ECO:0000256" key="1">
    <source>
        <dbReference type="ARBA" id="ARBA00004651"/>
    </source>
</evidence>
<dbReference type="Gene3D" id="1.10.3720.10">
    <property type="entry name" value="MetI-like"/>
    <property type="match status" value="1"/>
</dbReference>
<feature type="transmembrane region" description="Helical" evidence="8">
    <location>
        <begin position="234"/>
        <end position="253"/>
    </location>
</feature>
<evidence type="ECO:0000256" key="6">
    <source>
        <dbReference type="ARBA" id="ARBA00022989"/>
    </source>
</evidence>
<dbReference type="PANTHER" id="PTHR43848">
    <property type="entry name" value="PUTRESCINE TRANSPORT SYSTEM PERMEASE PROTEIN POTI"/>
    <property type="match status" value="1"/>
</dbReference>
<keyword evidence="4" id="KW-1003">Cell membrane</keyword>
<feature type="transmembrane region" description="Helical" evidence="8">
    <location>
        <begin position="101"/>
        <end position="124"/>
    </location>
</feature>
<dbReference type="Pfam" id="PF00528">
    <property type="entry name" value="BPD_transp_1"/>
    <property type="match status" value="1"/>
</dbReference>
<keyword evidence="6 8" id="KW-1133">Transmembrane helix</keyword>
<dbReference type="InterPro" id="IPR051789">
    <property type="entry name" value="Bact_Polyamine_Transport"/>
</dbReference>
<feature type="transmembrane region" description="Helical" evidence="8">
    <location>
        <begin position="12"/>
        <end position="31"/>
    </location>
</feature>
<reference evidence="10 11" key="1">
    <citation type="submission" date="2023-08" db="EMBL/GenBank/DDBJ databases">
        <title>Complete genome sequence of Geobacillus thermodenitrificans K1041, a genetically tractable strain representative of the genus Geobacillus.</title>
        <authorList>
            <person name="Kani S."/>
            <person name="Suzuki H."/>
        </authorList>
    </citation>
    <scope>NUCLEOTIDE SEQUENCE [LARGE SCALE GENOMIC DNA]</scope>
    <source>
        <strain evidence="10 11">K1041</strain>
    </source>
</reference>
<feature type="transmembrane region" description="Helical" evidence="8">
    <location>
        <begin position="202"/>
        <end position="222"/>
    </location>
</feature>
<evidence type="ECO:0000313" key="11">
    <source>
        <dbReference type="Proteomes" id="UP001297580"/>
    </source>
</evidence>
<dbReference type="SUPFAM" id="SSF161098">
    <property type="entry name" value="MetI-like"/>
    <property type="match status" value="1"/>
</dbReference>
<sequence>MKRTHRWGRLYLLVVFAIMYTPIGYLMYYSFNSGGTMHDFQSFTLEWYREVLSDDRLLIIVLNTIVVALLSAAVATILGVIGALAIYYVKRQRTKHTLLALNNVLIVSPDVIIGASFLLLFTLAGIKLGFTSVLLSHIAFSVPIVVLMVLPKLEEMSPTLIDAARDLGAGPWQVLSGVVLPFLTPSIWAGFFMALTYSLDDFAVTFFVTGNGFSTLSVEIYSRARQGISLSINALSTLLFLFTMLLVVGYYVLSQKGGRMYGIGGRK</sequence>
<feature type="transmembrane region" description="Helical" evidence="8">
    <location>
        <begin position="172"/>
        <end position="196"/>
    </location>
</feature>
<evidence type="ECO:0000313" key="10">
    <source>
        <dbReference type="EMBL" id="WMV76947.1"/>
    </source>
</evidence>
<feature type="transmembrane region" description="Helical" evidence="8">
    <location>
        <begin position="130"/>
        <end position="151"/>
    </location>
</feature>
<dbReference type="EMBL" id="CP133461">
    <property type="protein sequence ID" value="WMV76947.1"/>
    <property type="molecule type" value="Genomic_DNA"/>
</dbReference>
<comment type="subcellular location">
    <subcellularLocation>
        <location evidence="1 8">Cell membrane</location>
        <topology evidence="1 8">Multi-pass membrane protein</topology>
    </subcellularLocation>
</comment>
<gene>
    <name evidence="10" type="ORF">HSX42_03975</name>
</gene>
<evidence type="ECO:0000256" key="8">
    <source>
        <dbReference type="RuleBase" id="RU363032"/>
    </source>
</evidence>
<dbReference type="Proteomes" id="UP001297580">
    <property type="component" value="Chromosome"/>
</dbReference>
<evidence type="ECO:0000256" key="4">
    <source>
        <dbReference type="ARBA" id="ARBA00022475"/>
    </source>
</evidence>
<accession>A0ABY9QG08</accession>
<organism evidence="10 11">
    <name type="scientific">Geobacillus thermodenitrificans</name>
    <dbReference type="NCBI Taxonomy" id="33940"/>
    <lineage>
        <taxon>Bacteria</taxon>
        <taxon>Bacillati</taxon>
        <taxon>Bacillota</taxon>
        <taxon>Bacilli</taxon>
        <taxon>Bacillales</taxon>
        <taxon>Anoxybacillaceae</taxon>
        <taxon>Geobacillus</taxon>
    </lineage>
</organism>